<dbReference type="KEGG" id="aup:AsAng_0034840"/>
<evidence type="ECO:0000313" key="1">
    <source>
        <dbReference type="EMBL" id="BDS12759.1"/>
    </source>
</evidence>
<organism evidence="1 2">
    <name type="scientific">Aureispira anguillae</name>
    <dbReference type="NCBI Taxonomy" id="2864201"/>
    <lineage>
        <taxon>Bacteria</taxon>
        <taxon>Pseudomonadati</taxon>
        <taxon>Bacteroidota</taxon>
        <taxon>Saprospiria</taxon>
        <taxon>Saprospirales</taxon>
        <taxon>Saprospiraceae</taxon>
        <taxon>Aureispira</taxon>
    </lineage>
</organism>
<proteinExistence type="predicted"/>
<keyword evidence="2" id="KW-1185">Reference proteome</keyword>
<evidence type="ECO:0000313" key="2">
    <source>
        <dbReference type="Proteomes" id="UP001060919"/>
    </source>
</evidence>
<dbReference type="RefSeq" id="WP_264788117.1">
    <property type="nucleotide sequence ID" value="NZ_AP026867.1"/>
</dbReference>
<gene>
    <name evidence="1" type="ORF">AsAng_0034840</name>
</gene>
<protein>
    <submittedName>
        <fullName evidence="1">Uncharacterized protein</fullName>
    </submittedName>
</protein>
<reference evidence="1" key="1">
    <citation type="submission" date="2022-09" db="EMBL/GenBank/DDBJ databases">
        <title>Aureispira anguillicida sp. nov., isolated from Leptocephalus of Japanese eel Anguilla japonica.</title>
        <authorList>
            <person name="Yuasa K."/>
            <person name="Mekata T."/>
            <person name="Ikunari K."/>
        </authorList>
    </citation>
    <scope>NUCLEOTIDE SEQUENCE</scope>
    <source>
        <strain evidence="1">EL160426</strain>
    </source>
</reference>
<dbReference type="EMBL" id="AP026867">
    <property type="protein sequence ID" value="BDS12759.1"/>
    <property type="molecule type" value="Genomic_DNA"/>
</dbReference>
<sequence>MEKEEQGVIISFPYENKHIAPAKELAQELELVVQNEQLGYVVWDSITLEFDVVRMALYGANCEQIFEAIKPTLTNANIKAMATITLKFGQKEIDVEQALGEGYEEMDQEEVKKVAKLLQRKLPPKHGFLLVAYSTNGKMVEVLTEKGVPDPEELMKVYAILVSNMM</sequence>
<name>A0A916DSV0_9BACT</name>
<accession>A0A916DSV0</accession>
<dbReference type="Proteomes" id="UP001060919">
    <property type="component" value="Chromosome"/>
</dbReference>
<dbReference type="AlphaFoldDB" id="A0A916DSV0"/>